<sequence length="203" mass="22793">MSTTKTMDAIEVMKARSTVRKYDPNANIPEEELNELLEIAIQAPSAWNLQHWRFLVITSKEMKEKLLPISYNQEQVVEAAATVAVLGDLQANETAKIVYKDAGKDIYDLMIGQVEKAYQNDRFARDEAFLNAGFAAMQLMLAAKAKGYDTCPIGGFNREKFVEEFRVPDRYAPVMLITIGKAAAQARPTTRLPLDQVVVKESF</sequence>
<evidence type="ECO:0000256" key="2">
    <source>
        <dbReference type="ARBA" id="ARBA00023002"/>
    </source>
</evidence>
<evidence type="ECO:0000313" key="4">
    <source>
        <dbReference type="EMBL" id="MBH8589478.1"/>
    </source>
</evidence>
<protein>
    <submittedName>
        <fullName evidence="4">Nitroreductase family protein</fullName>
    </submittedName>
</protein>
<evidence type="ECO:0000259" key="3">
    <source>
        <dbReference type="Pfam" id="PF00881"/>
    </source>
</evidence>
<comment type="caution">
    <text evidence="4">The sequence shown here is derived from an EMBL/GenBank/DDBJ whole genome shotgun (WGS) entry which is preliminary data.</text>
</comment>
<gene>
    <name evidence="4" type="ORF">I8U22_11735</name>
</gene>
<dbReference type="RefSeq" id="WP_121874469.1">
    <property type="nucleotide sequence ID" value="NZ_JACEIS010000006.1"/>
</dbReference>
<dbReference type="EMBL" id="JAECVU010000008">
    <property type="protein sequence ID" value="MBH8589478.1"/>
    <property type="molecule type" value="Genomic_DNA"/>
</dbReference>
<dbReference type="Gene3D" id="3.40.109.10">
    <property type="entry name" value="NADH Oxidase"/>
    <property type="match status" value="1"/>
</dbReference>
<name>A0ABS0QJU2_THEVU</name>
<feature type="domain" description="Nitroreductase" evidence="3">
    <location>
        <begin position="14"/>
        <end position="181"/>
    </location>
</feature>
<reference evidence="4 5" key="1">
    <citation type="submission" date="2020-12" db="EMBL/GenBank/DDBJ databases">
        <title>WGS of Thermoactinomyces spp.</title>
        <authorList>
            <person name="Cheng K."/>
        </authorList>
    </citation>
    <scope>NUCLEOTIDE SEQUENCE [LARGE SCALE GENOMIC DNA]</scope>
    <source>
        <strain evidence="5">CICC 10650\ACCC 41061</strain>
    </source>
</reference>
<proteinExistence type="inferred from homology"/>
<dbReference type="Proteomes" id="UP000641910">
    <property type="component" value="Unassembled WGS sequence"/>
</dbReference>
<keyword evidence="5" id="KW-1185">Reference proteome</keyword>
<organism evidence="4 5">
    <name type="scientific">Thermoactinomyces vulgaris</name>
    <dbReference type="NCBI Taxonomy" id="2026"/>
    <lineage>
        <taxon>Bacteria</taxon>
        <taxon>Bacillati</taxon>
        <taxon>Bacillota</taxon>
        <taxon>Bacilli</taxon>
        <taxon>Bacillales</taxon>
        <taxon>Thermoactinomycetaceae</taxon>
        <taxon>Thermoactinomyces</taxon>
    </lineage>
</organism>
<dbReference type="Pfam" id="PF00881">
    <property type="entry name" value="Nitroreductase"/>
    <property type="match status" value="1"/>
</dbReference>
<accession>A0ABS0QJU2</accession>
<dbReference type="InterPro" id="IPR000415">
    <property type="entry name" value="Nitroreductase-like"/>
</dbReference>
<dbReference type="InterPro" id="IPR029479">
    <property type="entry name" value="Nitroreductase"/>
</dbReference>
<keyword evidence="2" id="KW-0560">Oxidoreductase</keyword>
<dbReference type="PANTHER" id="PTHR43673">
    <property type="entry name" value="NAD(P)H NITROREDUCTASE YDGI-RELATED"/>
    <property type="match status" value="1"/>
</dbReference>
<dbReference type="SUPFAM" id="SSF55469">
    <property type="entry name" value="FMN-dependent nitroreductase-like"/>
    <property type="match status" value="1"/>
</dbReference>
<dbReference type="PANTHER" id="PTHR43673:SF3">
    <property type="entry name" value="NAD(P)H NITROREDUCTASE YODC-RELATED"/>
    <property type="match status" value="1"/>
</dbReference>
<evidence type="ECO:0000313" key="5">
    <source>
        <dbReference type="Proteomes" id="UP000641910"/>
    </source>
</evidence>
<evidence type="ECO:0000256" key="1">
    <source>
        <dbReference type="ARBA" id="ARBA00007118"/>
    </source>
</evidence>
<dbReference type="CDD" id="cd02137">
    <property type="entry name" value="MhqN-like"/>
    <property type="match status" value="1"/>
</dbReference>
<comment type="similarity">
    <text evidence="1">Belongs to the nitroreductase family.</text>
</comment>